<dbReference type="InterPro" id="IPR013216">
    <property type="entry name" value="Methyltransf_11"/>
</dbReference>
<proteinExistence type="predicted"/>
<dbReference type="CDD" id="cd02440">
    <property type="entry name" value="AdoMet_MTases"/>
    <property type="match status" value="1"/>
</dbReference>
<gene>
    <name evidence="6" type="ORF">DXB65_17080</name>
</gene>
<keyword evidence="2 6" id="KW-0489">Methyltransferase</keyword>
<dbReference type="InterPro" id="IPR029063">
    <property type="entry name" value="SAM-dependent_MTases_sf"/>
</dbReference>
<evidence type="ECO:0000256" key="4">
    <source>
        <dbReference type="ARBA" id="ARBA00025707"/>
    </source>
</evidence>
<dbReference type="GO" id="GO:0032259">
    <property type="term" value="P:methylation"/>
    <property type="evidence" value="ECO:0007669"/>
    <property type="project" value="UniProtKB-KW"/>
</dbReference>
<dbReference type="Gene3D" id="3.40.50.150">
    <property type="entry name" value="Vaccinia Virus protein VP39"/>
    <property type="match status" value="1"/>
</dbReference>
<dbReference type="PANTHER" id="PTHR44307:SF2">
    <property type="entry name" value="PHOSPHOETHANOLAMINE METHYLTRANSFERASE ISOFORM X1"/>
    <property type="match status" value="1"/>
</dbReference>
<reference evidence="6 7" key="1">
    <citation type="submission" date="2018-08" db="EMBL/GenBank/DDBJ databases">
        <title>A genome reference for cultivated species of the human gut microbiota.</title>
        <authorList>
            <person name="Zou Y."/>
            <person name="Xue W."/>
            <person name="Luo G."/>
        </authorList>
    </citation>
    <scope>NUCLEOTIDE SEQUENCE [LARGE SCALE GENOMIC DNA]</scope>
    <source>
        <strain evidence="6 7">OM05-15BH</strain>
    </source>
</reference>
<dbReference type="Proteomes" id="UP000260983">
    <property type="component" value="Unassembled WGS sequence"/>
</dbReference>
<sequence>MSKEDMLITEFDFTLIANYFSALDRQGPGGKEETLKALSFITDLPAKPRIADLGCGTGFQTSVLASSMDCSVIAMDLLPEMVEGVKARIKRDNLEDKVTALVGSMTELPFRPNEFDVFWAEGSIYNIGFEKGLTEWRKFIKPGGYVAVSECCWLTNKRPDDMDYFLQNFPEIDNVSEKLRIMEQAGYLPVAHFVLPEYCWVINYYAQMETRMRDFLEENNNSMAAQKFVDLMKKDILVYERHKEYFGYVFFIGQKCD</sequence>
<evidence type="ECO:0000259" key="5">
    <source>
        <dbReference type="Pfam" id="PF08241"/>
    </source>
</evidence>
<comment type="pathway">
    <text evidence="1">Lipid metabolism.</text>
</comment>
<evidence type="ECO:0000313" key="7">
    <source>
        <dbReference type="Proteomes" id="UP000260983"/>
    </source>
</evidence>
<evidence type="ECO:0000256" key="1">
    <source>
        <dbReference type="ARBA" id="ARBA00005189"/>
    </source>
</evidence>
<evidence type="ECO:0000256" key="3">
    <source>
        <dbReference type="ARBA" id="ARBA00022679"/>
    </source>
</evidence>
<dbReference type="GO" id="GO:0008757">
    <property type="term" value="F:S-adenosylmethionine-dependent methyltransferase activity"/>
    <property type="evidence" value="ECO:0007669"/>
    <property type="project" value="InterPro"/>
</dbReference>
<evidence type="ECO:0000256" key="2">
    <source>
        <dbReference type="ARBA" id="ARBA00022603"/>
    </source>
</evidence>
<comment type="pathway">
    <text evidence="4">Phospholipid metabolism.</text>
</comment>
<dbReference type="SUPFAM" id="SSF53335">
    <property type="entry name" value="S-adenosyl-L-methionine-dependent methyltransferases"/>
    <property type="match status" value="1"/>
</dbReference>
<dbReference type="AlphaFoldDB" id="A0A3E5B5X3"/>
<evidence type="ECO:0000313" key="6">
    <source>
        <dbReference type="EMBL" id="RGN32943.1"/>
    </source>
</evidence>
<organism evidence="6 7">
    <name type="scientific">Bacteroides oleiciplenus</name>
    <dbReference type="NCBI Taxonomy" id="626931"/>
    <lineage>
        <taxon>Bacteria</taxon>
        <taxon>Pseudomonadati</taxon>
        <taxon>Bacteroidota</taxon>
        <taxon>Bacteroidia</taxon>
        <taxon>Bacteroidales</taxon>
        <taxon>Bacteroidaceae</taxon>
        <taxon>Bacteroides</taxon>
    </lineage>
</organism>
<protein>
    <submittedName>
        <fullName evidence="6">Class I SAM-dependent methyltransferase</fullName>
    </submittedName>
</protein>
<comment type="caution">
    <text evidence="6">The sequence shown here is derived from an EMBL/GenBank/DDBJ whole genome shotgun (WGS) entry which is preliminary data.</text>
</comment>
<feature type="domain" description="Methyltransferase type 11" evidence="5">
    <location>
        <begin position="52"/>
        <end position="147"/>
    </location>
</feature>
<accession>A0A3E5B5X3</accession>
<name>A0A3E5B5X3_9BACE</name>
<dbReference type="Pfam" id="PF08241">
    <property type="entry name" value="Methyltransf_11"/>
    <property type="match status" value="1"/>
</dbReference>
<dbReference type="EMBL" id="QSUL01000012">
    <property type="protein sequence ID" value="RGN32943.1"/>
    <property type="molecule type" value="Genomic_DNA"/>
</dbReference>
<dbReference type="RefSeq" id="WP_044138764.1">
    <property type="nucleotide sequence ID" value="NZ_CABKRN010000008.1"/>
</dbReference>
<dbReference type="PANTHER" id="PTHR44307">
    <property type="entry name" value="PHOSPHOETHANOLAMINE METHYLTRANSFERASE"/>
    <property type="match status" value="1"/>
</dbReference>
<keyword evidence="3 6" id="KW-0808">Transferase</keyword>